<name>A0A2H9TCK3_9ZZZZ</name>
<keyword evidence="3 7" id="KW-0808">Transferase</keyword>
<accession>A0A2H9TCK3</accession>
<organism evidence="7">
    <name type="scientific">invertebrate metagenome</name>
    <dbReference type="NCBI Taxonomy" id="1711999"/>
    <lineage>
        <taxon>unclassified sequences</taxon>
        <taxon>metagenomes</taxon>
        <taxon>organismal metagenomes</taxon>
    </lineage>
</organism>
<gene>
    <name evidence="7" type="primary">waaA</name>
    <name evidence="7" type="ORF">CI610_00033</name>
</gene>
<dbReference type="Pfam" id="PF04413">
    <property type="entry name" value="Glycos_transf_N"/>
    <property type="match status" value="1"/>
</dbReference>
<evidence type="ECO:0000256" key="1">
    <source>
        <dbReference type="ARBA" id="ARBA00006380"/>
    </source>
</evidence>
<proteinExistence type="inferred from homology"/>
<protein>
    <recommendedName>
        <fullName evidence="2">lipid IVA 3-deoxy-D-manno-octulosonic acid transferase</fullName>
        <ecNumber evidence="2">2.4.99.12</ecNumber>
    </recommendedName>
    <alternativeName>
        <fullName evidence="4">Lipid IV(A) 3-deoxy-D-manno-octulosonic acid transferase</fullName>
    </alternativeName>
</protein>
<dbReference type="FunFam" id="3.40.50.2000:FF:000032">
    <property type="entry name" value="3-deoxy-D-manno-octulosonic acid transferase"/>
    <property type="match status" value="1"/>
</dbReference>
<evidence type="ECO:0000256" key="4">
    <source>
        <dbReference type="ARBA" id="ARBA00031445"/>
    </source>
</evidence>
<comment type="caution">
    <text evidence="7">The sequence shown here is derived from an EMBL/GenBank/DDBJ whole genome shotgun (WGS) entry which is preliminary data.</text>
</comment>
<comment type="similarity">
    <text evidence="1">Belongs to the glycosyltransferase group 1 family. Glycosyltransferase 30 subfamily.</text>
</comment>
<dbReference type="InterPro" id="IPR007507">
    <property type="entry name" value="Glycos_transf_N"/>
</dbReference>
<evidence type="ECO:0000256" key="5">
    <source>
        <dbReference type="ARBA" id="ARBA00049183"/>
    </source>
</evidence>
<evidence type="ECO:0000256" key="3">
    <source>
        <dbReference type="ARBA" id="ARBA00022679"/>
    </source>
</evidence>
<feature type="domain" description="3-deoxy-D-manno-octulosonic-acid transferase N-terminal" evidence="6">
    <location>
        <begin position="33"/>
        <end position="212"/>
    </location>
</feature>
<dbReference type="InterPro" id="IPR039901">
    <property type="entry name" value="Kdotransferase"/>
</dbReference>
<dbReference type="NCBIfam" id="NF004388">
    <property type="entry name" value="PRK05749.1-4"/>
    <property type="match status" value="1"/>
</dbReference>
<sequence>MGRWLYTGLLHLIMPFAVMRLFVRSRKNPAYKQRIRERFGCFPKTALSGQAVIWIHSVSLGETLASELMVREMMSMYPHHRFLITTMTPTGSDCVKKLYGNTVDHYYLPYDLPLALKRFFHRFSPKLAVIVETELWPNMLHQCRSFHVPVILVNARLSERSAKGYKKISRLTREMLDNVTMVACQHQADSERFQSLGLAEGKCCVTGSIKFDLTVGDAVIEAGKQLRGRWESGLEHPARIWIAASTHEGEDEVILSVFQSLKERFTDLLLVLVPRHPERFDSVFHLCLKKGLSVVRHSQGSVASPETQVILGDTMGEMLTFYGASDIAFVGGSLVATGGHNILEPAVLGLPVLTGPHVFNFQAISQSLQQAGGMLQVDNQQKLEDALSQMLSDTQQFSAMGKKARAFVHANQGALQKLLQLVQKTLQEDKAS</sequence>
<dbReference type="GO" id="GO:0043842">
    <property type="term" value="F:Kdo transferase activity"/>
    <property type="evidence" value="ECO:0007669"/>
    <property type="project" value="UniProtKB-EC"/>
</dbReference>
<dbReference type="InterPro" id="IPR038107">
    <property type="entry name" value="Glycos_transf_N_sf"/>
</dbReference>
<keyword evidence="7" id="KW-0328">Glycosyltransferase</keyword>
<dbReference type="Gene3D" id="3.40.50.2000">
    <property type="entry name" value="Glycogen Phosphorylase B"/>
    <property type="match status" value="1"/>
</dbReference>
<dbReference type="FunFam" id="3.40.50.11720:FF:000001">
    <property type="entry name" value="3-deoxy-D-manno-octulosonic acid transferase"/>
    <property type="match status" value="1"/>
</dbReference>
<dbReference type="EC" id="2.4.99.12" evidence="2"/>
<dbReference type="GO" id="GO:0005886">
    <property type="term" value="C:plasma membrane"/>
    <property type="evidence" value="ECO:0007669"/>
    <property type="project" value="TreeGrafter"/>
</dbReference>
<dbReference type="EMBL" id="NSIT01000001">
    <property type="protein sequence ID" value="PJE80980.1"/>
    <property type="molecule type" value="Genomic_DNA"/>
</dbReference>
<evidence type="ECO:0000313" key="7">
    <source>
        <dbReference type="EMBL" id="PJE80980.1"/>
    </source>
</evidence>
<dbReference type="Gene3D" id="3.40.50.11720">
    <property type="entry name" value="3-Deoxy-D-manno-octulosonic-acid transferase, N-terminal domain"/>
    <property type="match status" value="1"/>
</dbReference>
<comment type="catalytic activity">
    <reaction evidence="5">
        <text>lipid IVA (E. coli) + CMP-3-deoxy-beta-D-manno-octulosonate = alpha-Kdo-(2-&gt;6)-lipid IVA (E. coli) + CMP + H(+)</text>
        <dbReference type="Rhea" id="RHEA:28066"/>
        <dbReference type="ChEBI" id="CHEBI:15378"/>
        <dbReference type="ChEBI" id="CHEBI:58603"/>
        <dbReference type="ChEBI" id="CHEBI:60364"/>
        <dbReference type="ChEBI" id="CHEBI:60377"/>
        <dbReference type="ChEBI" id="CHEBI:85987"/>
        <dbReference type="EC" id="2.4.99.12"/>
    </reaction>
</comment>
<evidence type="ECO:0000256" key="2">
    <source>
        <dbReference type="ARBA" id="ARBA00012621"/>
    </source>
</evidence>
<dbReference type="AlphaFoldDB" id="A0A2H9TCK3"/>
<evidence type="ECO:0000259" key="6">
    <source>
        <dbReference type="Pfam" id="PF04413"/>
    </source>
</evidence>
<dbReference type="SUPFAM" id="SSF53756">
    <property type="entry name" value="UDP-Glycosyltransferase/glycogen phosphorylase"/>
    <property type="match status" value="1"/>
</dbReference>
<reference evidence="7" key="1">
    <citation type="journal article" date="2017" name="Appl. Environ. Microbiol.">
        <title>Molecular characterization of an Endozoicomonas-like organism causing infection in king scallop Pecten maximus L.</title>
        <authorList>
            <person name="Cano I."/>
            <person name="van Aerle R."/>
            <person name="Ross S."/>
            <person name="Verner-Jeffreys D.W."/>
            <person name="Paley R.K."/>
            <person name="Rimmer G."/>
            <person name="Ryder D."/>
            <person name="Hooper P."/>
            <person name="Stone D."/>
            <person name="Feist S.W."/>
        </authorList>
    </citation>
    <scope>NUCLEOTIDE SEQUENCE</scope>
</reference>
<dbReference type="PANTHER" id="PTHR42755">
    <property type="entry name" value="3-DEOXY-MANNO-OCTULOSONATE CYTIDYLYLTRANSFERASE"/>
    <property type="match status" value="1"/>
</dbReference>
<dbReference type="PANTHER" id="PTHR42755:SF1">
    <property type="entry name" value="3-DEOXY-D-MANNO-OCTULOSONIC ACID TRANSFERASE, MITOCHONDRIAL-RELATED"/>
    <property type="match status" value="1"/>
</dbReference>
<dbReference type="GO" id="GO:0009245">
    <property type="term" value="P:lipid A biosynthetic process"/>
    <property type="evidence" value="ECO:0007669"/>
    <property type="project" value="TreeGrafter"/>
</dbReference>